<organism evidence="1 2">
    <name type="scientific">Xylaria curta</name>
    <dbReference type="NCBI Taxonomy" id="42375"/>
    <lineage>
        <taxon>Eukaryota</taxon>
        <taxon>Fungi</taxon>
        <taxon>Dikarya</taxon>
        <taxon>Ascomycota</taxon>
        <taxon>Pezizomycotina</taxon>
        <taxon>Sordariomycetes</taxon>
        <taxon>Xylariomycetidae</taxon>
        <taxon>Xylariales</taxon>
        <taxon>Xylariaceae</taxon>
        <taxon>Xylaria</taxon>
    </lineage>
</organism>
<dbReference type="EMBL" id="JAPDGR010000107">
    <property type="protein sequence ID" value="KAJ2996124.1"/>
    <property type="molecule type" value="Genomic_DNA"/>
</dbReference>
<protein>
    <submittedName>
        <fullName evidence="1">Uncharacterized protein</fullName>
    </submittedName>
</protein>
<comment type="caution">
    <text evidence="1">The sequence shown here is derived from an EMBL/GenBank/DDBJ whole genome shotgun (WGS) entry which is preliminary data.</text>
</comment>
<keyword evidence="2" id="KW-1185">Reference proteome</keyword>
<sequence>MNIPRKEQGIPEIDIQYASVTRYGSGRFGFTLVASRYIEQRPLIRFFGWKTGLGLKLRTKFNVAYDDLEKLKAGHVTELPAQVGADLFSAGDMYRKLLAAVHLLMENGAFDIKDGTDAKEVFPGIKPKTVGSLLEEAWKKA</sequence>
<gene>
    <name evidence="1" type="ORF">NUW58_g1076</name>
</gene>
<evidence type="ECO:0000313" key="2">
    <source>
        <dbReference type="Proteomes" id="UP001143856"/>
    </source>
</evidence>
<evidence type="ECO:0000313" key="1">
    <source>
        <dbReference type="EMBL" id="KAJ2996124.1"/>
    </source>
</evidence>
<accession>A0ACC1PNF4</accession>
<dbReference type="Proteomes" id="UP001143856">
    <property type="component" value="Unassembled WGS sequence"/>
</dbReference>
<name>A0ACC1PNF4_9PEZI</name>
<proteinExistence type="predicted"/>
<reference evidence="1" key="1">
    <citation type="submission" date="2022-10" db="EMBL/GenBank/DDBJ databases">
        <title>Genome Sequence of Xylaria curta.</title>
        <authorList>
            <person name="Buettner E."/>
        </authorList>
    </citation>
    <scope>NUCLEOTIDE SEQUENCE</scope>
    <source>
        <strain evidence="1">Babe10</strain>
    </source>
</reference>